<gene>
    <name evidence="1" type="ORF">SAMN05443663_102636</name>
</gene>
<dbReference type="OrthoDB" id="2455999at2"/>
<dbReference type="Proteomes" id="UP000184071">
    <property type="component" value="Unassembled WGS sequence"/>
</dbReference>
<dbReference type="Gene3D" id="3.40.50.300">
    <property type="entry name" value="P-loop containing nucleotide triphosphate hydrolases"/>
    <property type="match status" value="1"/>
</dbReference>
<dbReference type="EMBL" id="FQWC01000002">
    <property type="protein sequence ID" value="SHG36618.1"/>
    <property type="molecule type" value="Genomic_DNA"/>
</dbReference>
<dbReference type="AlphaFoldDB" id="A0A1M5J7U1"/>
<evidence type="ECO:0000313" key="1">
    <source>
        <dbReference type="EMBL" id="SHG36618.1"/>
    </source>
</evidence>
<evidence type="ECO:0000313" key="2">
    <source>
        <dbReference type="Proteomes" id="UP000184071"/>
    </source>
</evidence>
<proteinExistence type="predicted"/>
<organism evidence="1 2">
    <name type="scientific">Flavobacterium defluvii</name>
    <dbReference type="NCBI Taxonomy" id="370979"/>
    <lineage>
        <taxon>Bacteria</taxon>
        <taxon>Pseudomonadati</taxon>
        <taxon>Bacteroidota</taxon>
        <taxon>Flavobacteriia</taxon>
        <taxon>Flavobacteriales</taxon>
        <taxon>Flavobacteriaceae</taxon>
        <taxon>Flavobacterium</taxon>
    </lineage>
</organism>
<dbReference type="SUPFAM" id="SSF52540">
    <property type="entry name" value="P-loop containing nucleoside triphosphate hydrolases"/>
    <property type="match status" value="1"/>
</dbReference>
<protein>
    <submittedName>
        <fullName evidence="1">Uncharacterized protein</fullName>
    </submittedName>
</protein>
<accession>A0A1M5J7U1</accession>
<dbReference type="InterPro" id="IPR027417">
    <property type="entry name" value="P-loop_NTPase"/>
</dbReference>
<sequence>MKYAFIGYSYQWLASSLLLAKMDAERNIDEMEIEAAIQNNFDDVKIRCGLEHYFFQIKDMDAMTLDKLAVSGNEISIKGKSHKLSGHSNIIIFKEIDIIPDSEVLGMPAYNFSGVFIISMSRKEMIEKIHELYALDENRKNIIEYFFNGRLDQRILKISREQLPSIALFSTELLETTVNVARERLLVENILLIEGKPGVGKSHFVNTITDQYPNNILYRFWTSSQDKDYDKRLKYENFLSELSKNIFGDYRERDEKVILNHLITNNKTIIIDGLDHVENYNRSDLEKFITFIDKLHKGTKTIVLSRPLQRVLSWEKYTLGNWNLEQTAKVLNELYHISKYSIASKIFTITQGYPILVKYVAEHYKKEKKLPQYDQLESIDNYYQQIITNEKGKQALALFLCSHTYTMHSEIDFFLDSDLGDIVKEFIEEHPYLFEIRLNRVALFHDSLVTYLRKLNINYSKTLEKVSNKVYTSIMAGEKRFLSRLNFYELSETKKNNITKKYISIAQFRQLMENVIDFEAIQSFYFQIRENLCSIDPEALEIIDFYDLSLIINMVQRDHISTQDQVIFTYLKALIHNGYTEEDITSDGYLFAMLYYITTNNASLILNLMASQHYDTRYFYRELDKDIREEKSFFSKHAKALTAPAITELLAKSDEFDLQDVIPYILQNLYIHQIKQGKYKNLFSAIDHYMNGNATLGNKILQDFIALYHIESFKALWMLKATKKYLYAYGLHPQHNDYKCLTLEYFIKKNKYRGSFALRDMVHNYIRLSLHEERKINIAEISHFWCKYYNRKDYSMYSLDVTLKIFQDKDFINPLRSIELINQIQNISEKGYRELLASYIKQHPADIIHFINENFDAADLSISWLDLPTDYINLLPNNIFQRALNGILRTHSYDKKIDYIDVSNVLGSSRENELKSVMAMFGYRINVEEESPELKILKNKAVDFVTFPQDKNSARMKSDSASRFKEGILKQEDKALIKEKALKSYDVAGFANQNYSALADSEIFKLFSKEDIRKNIKLILYNAMIGKMESLSSFHLLYIYPGNLLKIIDDNEIEIDYPLFFKSFTVFLELSLLNSAFQD</sequence>
<dbReference type="STRING" id="370979.SAMN05443663_102636"/>
<keyword evidence="2" id="KW-1185">Reference proteome</keyword>
<dbReference type="RefSeq" id="WP_073414703.1">
    <property type="nucleotide sequence ID" value="NZ_FQWC01000002.1"/>
</dbReference>
<reference evidence="2" key="1">
    <citation type="submission" date="2016-11" db="EMBL/GenBank/DDBJ databases">
        <authorList>
            <person name="Varghese N."/>
            <person name="Submissions S."/>
        </authorList>
    </citation>
    <scope>NUCLEOTIDE SEQUENCE [LARGE SCALE GENOMIC DNA]</scope>
    <source>
        <strain evidence="2">DSM 17963</strain>
    </source>
</reference>
<name>A0A1M5J7U1_9FLAO</name>